<dbReference type="Gene3D" id="2.60.40.10">
    <property type="entry name" value="Immunoglobulins"/>
    <property type="match status" value="3"/>
</dbReference>
<comment type="caution">
    <text evidence="3">The sequence shown here is derived from an EMBL/GenBank/DDBJ whole genome shotgun (WGS) entry which is preliminary data.</text>
</comment>
<dbReference type="InterPro" id="IPR015919">
    <property type="entry name" value="Cadherin-like_sf"/>
</dbReference>
<dbReference type="InterPro" id="IPR013783">
    <property type="entry name" value="Ig-like_fold"/>
</dbReference>
<dbReference type="EMBL" id="JAVRHX010000001">
    <property type="protein sequence ID" value="MDT0594095.1"/>
    <property type="molecule type" value="Genomic_DNA"/>
</dbReference>
<protein>
    <submittedName>
        <fullName evidence="3">Ig domain-containing protein</fullName>
    </submittedName>
</protein>
<evidence type="ECO:0000256" key="1">
    <source>
        <dbReference type="SAM" id="SignalP"/>
    </source>
</evidence>
<reference evidence="3 4" key="1">
    <citation type="submission" date="2023-09" db="EMBL/GenBank/DDBJ databases">
        <authorList>
            <person name="Rey-Velasco X."/>
        </authorList>
    </citation>
    <scope>NUCLEOTIDE SEQUENCE [LARGE SCALE GENOMIC DNA]</scope>
    <source>
        <strain evidence="3 4">P117</strain>
    </source>
</reference>
<sequence>MNKNYKRSVKHLAIAVGSVLAISACGGGSSNEDTSTPPVVTPPVNNAPVISSTALTDATEGQAYTYTLTGTDADSGDTLTLAAPTLPAWLNFDASSGILSGTPGENDIGSASVSLTISDGTETVTQSFTITVAAAPNEMPVVTSTAILVAEENVAYSYTIMATDADNDTLTFAATTLPSWMSFEASTGILSGTPAVGDVGNSDVVLTVNDGTDTVSQTFTIVVSPAPFVNTAPVITSNGLTMAMVNTAYTYTITATDSDNDTLTFSSVSLPAWGVFDTTTGVLSGTPDIAGDYPVELAVSDGTDSVSQNFTITATAASANVALSIFDNVELPNWATWTCCGVTQATVVTDDADKDQVVEFTIDRAENQGGTVVGFTARDGDGATNGMPFDASAFRNTGTLVFDLKLVTQSSGGPQDWFLKVESGAGQEVQLGLSSAQEGHSAPVLDTWQTYTFDLSSLTGSLDLSAIDLVMIFPAFSANSDGTVFRVDNVRIMEDGATPAPPPNPGGTPTDLALTLFDDEILAEWAAWTCCGVTQASLVTDEDSEQGQVTEFTIDRAENQGGTVVGYTARDGDGAVNGMPFDASAFASTGVIQFDLKLVTQSSGGPQEWFLKVESGAGQEVQVALSSAQEAHAAPVLDTWQTYTFNLADLQGSLDKGAIDLVMIFPAFSPNSDGTVFRIDNLKIFRDGASSTNPTPPPSGNGPVTLDFEADGAGNAGYTWKVFENDSDPDLEIVANENPDSVNGSAMVAKFTALQTGNPFAGTETDSGPTFTLDNSNKIVRIAVYKTVISDVGIKFSVGEAAQPELKVANTKINEWEVLTFDFSSYIGRAETIGITNVIVFPDFNARSQDNIVFFDNITFSEN</sequence>
<dbReference type="Proteomes" id="UP001253545">
    <property type="component" value="Unassembled WGS sequence"/>
</dbReference>
<dbReference type="Pfam" id="PF05345">
    <property type="entry name" value="He_PIG"/>
    <property type="match status" value="3"/>
</dbReference>
<organism evidence="3 4">
    <name type="scientific">Glaciecola petra</name>
    <dbReference type="NCBI Taxonomy" id="3075602"/>
    <lineage>
        <taxon>Bacteria</taxon>
        <taxon>Pseudomonadati</taxon>
        <taxon>Pseudomonadota</taxon>
        <taxon>Gammaproteobacteria</taxon>
        <taxon>Alteromonadales</taxon>
        <taxon>Alteromonadaceae</taxon>
        <taxon>Glaciecola</taxon>
    </lineage>
</organism>
<keyword evidence="1" id="KW-0732">Signal</keyword>
<feature type="signal peptide" evidence="1">
    <location>
        <begin position="1"/>
        <end position="21"/>
    </location>
</feature>
<dbReference type="SUPFAM" id="SSF49785">
    <property type="entry name" value="Galactose-binding domain-like"/>
    <property type="match status" value="2"/>
</dbReference>
<dbReference type="RefSeq" id="WP_311367580.1">
    <property type="nucleotide sequence ID" value="NZ_JAVRHX010000001.1"/>
</dbReference>
<gene>
    <name evidence="3" type="ORF">RM552_04485</name>
</gene>
<evidence type="ECO:0000313" key="4">
    <source>
        <dbReference type="Proteomes" id="UP001253545"/>
    </source>
</evidence>
<accession>A0ABU2ZNX1</accession>
<feature type="domain" description="Dystroglycan-type cadherin-like" evidence="2">
    <location>
        <begin position="142"/>
        <end position="233"/>
    </location>
</feature>
<keyword evidence="4" id="KW-1185">Reference proteome</keyword>
<dbReference type="PANTHER" id="PTHR34720:SF9">
    <property type="entry name" value="BLR4714 PROTEIN"/>
    <property type="match status" value="1"/>
</dbReference>
<evidence type="ECO:0000313" key="3">
    <source>
        <dbReference type="EMBL" id="MDT0594095.1"/>
    </source>
</evidence>
<name>A0ABU2ZNX1_9ALTE</name>
<feature type="chain" id="PRO_5045688463" evidence="1">
    <location>
        <begin position="22"/>
        <end position="863"/>
    </location>
</feature>
<dbReference type="PROSITE" id="PS51257">
    <property type="entry name" value="PROKAR_LIPOPROTEIN"/>
    <property type="match status" value="1"/>
</dbReference>
<dbReference type="SUPFAM" id="SSF49313">
    <property type="entry name" value="Cadherin-like"/>
    <property type="match status" value="3"/>
</dbReference>
<proteinExistence type="predicted"/>
<dbReference type="InterPro" id="IPR006644">
    <property type="entry name" value="Cadg"/>
</dbReference>
<dbReference type="SMART" id="SM00736">
    <property type="entry name" value="CADG"/>
    <property type="match status" value="3"/>
</dbReference>
<dbReference type="PANTHER" id="PTHR34720">
    <property type="entry name" value="MICROCYSTIN DEPENDENT PROTEIN"/>
    <property type="match status" value="1"/>
</dbReference>
<feature type="domain" description="Dystroglycan-type cadherin-like" evidence="2">
    <location>
        <begin position="235"/>
        <end position="321"/>
    </location>
</feature>
<feature type="domain" description="Dystroglycan-type cadherin-like" evidence="2">
    <location>
        <begin position="50"/>
        <end position="140"/>
    </location>
</feature>
<dbReference type="InterPro" id="IPR008979">
    <property type="entry name" value="Galactose-bd-like_sf"/>
</dbReference>
<dbReference type="Gene3D" id="2.60.120.430">
    <property type="entry name" value="Galactose-binding lectin"/>
    <property type="match status" value="2"/>
</dbReference>
<evidence type="ECO:0000259" key="2">
    <source>
        <dbReference type="SMART" id="SM00736"/>
    </source>
</evidence>